<protein>
    <recommendedName>
        <fullName evidence="6">Cytochrome c oxidase polypeptide Vb</fullName>
    </recommendedName>
</protein>
<evidence type="ECO:0000256" key="3">
    <source>
        <dbReference type="SAM" id="MobiDB-lite"/>
    </source>
</evidence>
<dbReference type="AlphaFoldDB" id="F2UPT3"/>
<dbReference type="GO" id="GO:0046872">
    <property type="term" value="F:metal ion binding"/>
    <property type="evidence" value="ECO:0007669"/>
    <property type="project" value="UniProtKB-KW"/>
</dbReference>
<evidence type="ECO:0000256" key="2">
    <source>
        <dbReference type="ARBA" id="ARBA00022833"/>
    </source>
</evidence>
<dbReference type="PROSITE" id="PS51359">
    <property type="entry name" value="COX5B_2"/>
    <property type="match status" value="1"/>
</dbReference>
<evidence type="ECO:0000313" key="5">
    <source>
        <dbReference type="Proteomes" id="UP000007799"/>
    </source>
</evidence>
<proteinExistence type="predicted"/>
<keyword evidence="1" id="KW-0479">Metal-binding</keyword>
<dbReference type="EMBL" id="GL832987">
    <property type="protein sequence ID" value="EGD79638.1"/>
    <property type="molecule type" value="Genomic_DNA"/>
</dbReference>
<dbReference type="Gene3D" id="2.60.11.10">
    <property type="entry name" value="Cytochrome c oxidase, subunit Vb"/>
    <property type="match status" value="1"/>
</dbReference>
<keyword evidence="2" id="KW-0862">Zinc</keyword>
<sequence>MMRLARVSRVAAAARRVHTARVTLASDPAKVEQKLQEITKSSDPKDSQDGYGVTGRVPDNHEQATGLERLELLELAKGNTDPFGLEGIKWGPAGTKAEPREIPSHFDSRLVGCCCDPESELVKYFYVKGGDAQACPCGQQYFKLVKTEDKVSW</sequence>
<dbReference type="KEGG" id="sre:PTSG_10486"/>
<dbReference type="PANTHER" id="PTHR10122:SF0">
    <property type="entry name" value="CYTOCHROME C OXIDASE SUBUNIT 5B, ISOFORM A-RELATED"/>
    <property type="match status" value="1"/>
</dbReference>
<dbReference type="GO" id="GO:0045277">
    <property type="term" value="C:respiratory chain complex IV"/>
    <property type="evidence" value="ECO:0007669"/>
    <property type="project" value="InterPro"/>
</dbReference>
<dbReference type="OMA" id="ESPRMIP"/>
<dbReference type="STRING" id="946362.F2UPT3"/>
<keyword evidence="5" id="KW-1185">Reference proteome</keyword>
<dbReference type="GeneID" id="16069408"/>
<dbReference type="Pfam" id="PF01215">
    <property type="entry name" value="COX5B"/>
    <property type="match status" value="1"/>
</dbReference>
<dbReference type="PANTHER" id="PTHR10122">
    <property type="entry name" value="CYTOCHROME C OXIDASE SUBUNIT 5B, MITOCHONDRIAL"/>
    <property type="match status" value="1"/>
</dbReference>
<evidence type="ECO:0000256" key="1">
    <source>
        <dbReference type="ARBA" id="ARBA00022723"/>
    </source>
</evidence>
<dbReference type="InterPro" id="IPR036972">
    <property type="entry name" value="Cyt_c_oxidase_su5b_sf"/>
</dbReference>
<dbReference type="RefSeq" id="XP_004988866.1">
    <property type="nucleotide sequence ID" value="XM_004988809.1"/>
</dbReference>
<dbReference type="SUPFAM" id="SSF57802">
    <property type="entry name" value="Rubredoxin-like"/>
    <property type="match status" value="1"/>
</dbReference>
<dbReference type="FunCoup" id="F2UPT3">
    <property type="interactions" value="907"/>
</dbReference>
<evidence type="ECO:0000313" key="4">
    <source>
        <dbReference type="EMBL" id="EGD79638.1"/>
    </source>
</evidence>
<dbReference type="GO" id="GO:0005740">
    <property type="term" value="C:mitochondrial envelope"/>
    <property type="evidence" value="ECO:0007669"/>
    <property type="project" value="InterPro"/>
</dbReference>
<dbReference type="eggNOG" id="KOG3352">
    <property type="taxonomic scope" value="Eukaryota"/>
</dbReference>
<dbReference type="Proteomes" id="UP000007799">
    <property type="component" value="Unassembled WGS sequence"/>
</dbReference>
<dbReference type="InterPro" id="IPR002124">
    <property type="entry name" value="Cyt_c_oxidase_su5b"/>
</dbReference>
<name>F2UPT3_SALR5</name>
<organism evidence="5">
    <name type="scientific">Salpingoeca rosetta (strain ATCC 50818 / BSB-021)</name>
    <dbReference type="NCBI Taxonomy" id="946362"/>
    <lineage>
        <taxon>Eukaryota</taxon>
        <taxon>Choanoflagellata</taxon>
        <taxon>Craspedida</taxon>
        <taxon>Salpingoecidae</taxon>
        <taxon>Salpingoeca</taxon>
    </lineage>
</organism>
<dbReference type="InParanoid" id="F2UPT3"/>
<dbReference type="GO" id="GO:0006123">
    <property type="term" value="P:mitochondrial electron transport, cytochrome c to oxygen"/>
    <property type="evidence" value="ECO:0007669"/>
    <property type="project" value="InterPro"/>
</dbReference>
<evidence type="ECO:0008006" key="6">
    <source>
        <dbReference type="Google" id="ProtNLM"/>
    </source>
</evidence>
<feature type="compositionally biased region" description="Basic and acidic residues" evidence="3">
    <location>
        <begin position="35"/>
        <end position="48"/>
    </location>
</feature>
<accession>F2UPT3</accession>
<dbReference type="OrthoDB" id="10249250at2759"/>
<feature type="region of interest" description="Disordered" evidence="3">
    <location>
        <begin position="35"/>
        <end position="60"/>
    </location>
</feature>
<reference evidence="4" key="1">
    <citation type="submission" date="2009-08" db="EMBL/GenBank/DDBJ databases">
        <title>Annotation of Salpingoeca rosetta.</title>
        <authorList>
            <consortium name="The Broad Institute Genome Sequencing Platform"/>
            <person name="Russ C."/>
            <person name="Cuomo C."/>
            <person name="Burger G."/>
            <person name="Gray M.W."/>
            <person name="Holland P.W.H."/>
            <person name="King N."/>
            <person name="Lang F.B.F."/>
            <person name="Roger A.J."/>
            <person name="Ruiz-Trillo I."/>
            <person name="Young S.K."/>
            <person name="Zeng Q."/>
            <person name="Gargeya S."/>
            <person name="Alvarado L."/>
            <person name="Berlin A."/>
            <person name="Chapman S.B."/>
            <person name="Chen Z."/>
            <person name="Freedman E."/>
            <person name="Gellesch M."/>
            <person name="Goldberg J."/>
            <person name="Griggs A."/>
            <person name="Gujja S."/>
            <person name="Heilman E."/>
            <person name="Heiman D."/>
            <person name="Howarth C."/>
            <person name="Mehta T."/>
            <person name="Neiman D."/>
            <person name="Pearson M."/>
            <person name="Roberts A."/>
            <person name="Saif S."/>
            <person name="Shea T."/>
            <person name="Shenoy N."/>
            <person name="Sisk P."/>
            <person name="Stolte C."/>
            <person name="Sykes S."/>
            <person name="White J."/>
            <person name="Yandava C."/>
            <person name="Haas B."/>
            <person name="Nusbaum C."/>
            <person name="Birren B."/>
        </authorList>
    </citation>
    <scope>NUCLEOTIDE SEQUENCE [LARGE SCALE GENOMIC DNA]</scope>
    <source>
        <strain evidence="4">ATCC 50818</strain>
    </source>
</reference>
<gene>
    <name evidence="4" type="ORF">PTSG_10486</name>
</gene>